<feature type="transmembrane region" description="Helical" evidence="5">
    <location>
        <begin position="212"/>
        <end position="230"/>
    </location>
</feature>
<dbReference type="PANTHER" id="PTHR37422">
    <property type="entry name" value="TEICHURONIC ACID BIOSYNTHESIS PROTEIN TUAE"/>
    <property type="match status" value="1"/>
</dbReference>
<evidence type="ECO:0000256" key="1">
    <source>
        <dbReference type="ARBA" id="ARBA00004141"/>
    </source>
</evidence>
<dbReference type="Pfam" id="PF04932">
    <property type="entry name" value="Wzy_C"/>
    <property type="match status" value="1"/>
</dbReference>
<evidence type="ECO:0000259" key="8">
    <source>
        <dbReference type="Pfam" id="PF15864"/>
    </source>
</evidence>
<organism evidence="9 10">
    <name type="scientific">Vibrio albus</name>
    <dbReference type="NCBI Taxonomy" id="2200953"/>
    <lineage>
        <taxon>Bacteria</taxon>
        <taxon>Pseudomonadati</taxon>
        <taxon>Pseudomonadota</taxon>
        <taxon>Gammaproteobacteria</taxon>
        <taxon>Vibrionales</taxon>
        <taxon>Vibrionaceae</taxon>
        <taxon>Vibrio</taxon>
    </lineage>
</organism>
<feature type="domain" description="Virulence factor membrane-bound polymerase C-terminal" evidence="7">
    <location>
        <begin position="389"/>
        <end position="568"/>
    </location>
</feature>
<dbReference type="RefSeq" id="WP_109321041.1">
    <property type="nucleotide sequence ID" value="NZ_QFWT01000012.1"/>
</dbReference>
<feature type="transmembrane region" description="Helical" evidence="5">
    <location>
        <begin position="46"/>
        <end position="70"/>
    </location>
</feature>
<evidence type="ECO:0000259" key="6">
    <source>
        <dbReference type="Pfam" id="PF04932"/>
    </source>
</evidence>
<feature type="transmembrane region" description="Helical" evidence="5">
    <location>
        <begin position="24"/>
        <end position="40"/>
    </location>
</feature>
<dbReference type="InterPro" id="IPR051533">
    <property type="entry name" value="WaaL-like"/>
</dbReference>
<evidence type="ECO:0000256" key="2">
    <source>
        <dbReference type="ARBA" id="ARBA00022692"/>
    </source>
</evidence>
<evidence type="ECO:0000256" key="4">
    <source>
        <dbReference type="ARBA" id="ARBA00023136"/>
    </source>
</evidence>
<dbReference type="Pfam" id="PF15864">
    <property type="entry name" value="PglL_A"/>
    <property type="match status" value="1"/>
</dbReference>
<keyword evidence="3 5" id="KW-1133">Transmembrane helix</keyword>
<feature type="transmembrane region" description="Helical" evidence="5">
    <location>
        <begin position="259"/>
        <end position="277"/>
    </location>
</feature>
<keyword evidence="10" id="KW-1185">Reference proteome</keyword>
<comment type="caution">
    <text evidence="9">The sequence shown here is derived from an EMBL/GenBank/DDBJ whole genome shotgun (WGS) entry which is preliminary data.</text>
</comment>
<dbReference type="AlphaFoldDB" id="A0A2U3B5F9"/>
<feature type="transmembrane region" description="Helical" evidence="5">
    <location>
        <begin position="82"/>
        <end position="101"/>
    </location>
</feature>
<proteinExistence type="predicted"/>
<dbReference type="Pfam" id="PF11846">
    <property type="entry name" value="Wzy_C_2"/>
    <property type="match status" value="1"/>
</dbReference>
<name>A0A2U3B5F9_9VIBR</name>
<reference evidence="9 10" key="1">
    <citation type="submission" date="2018-05" db="EMBL/GenBank/DDBJ databases">
        <title>Vibrio limimaris sp. nov., isolated from marine sediment.</title>
        <authorList>
            <person name="Li C.-M."/>
        </authorList>
    </citation>
    <scope>NUCLEOTIDE SEQUENCE [LARGE SCALE GENOMIC DNA]</scope>
    <source>
        <strain evidence="9 10">E4404</strain>
    </source>
</reference>
<dbReference type="InterPro" id="IPR007016">
    <property type="entry name" value="O-antigen_ligase-rel_domated"/>
</dbReference>
<feature type="transmembrane region" description="Helical" evidence="5">
    <location>
        <begin position="137"/>
        <end position="158"/>
    </location>
</feature>
<feature type="transmembrane region" description="Helical" evidence="5">
    <location>
        <begin position="178"/>
        <end position="200"/>
    </location>
</feature>
<evidence type="ECO:0000256" key="3">
    <source>
        <dbReference type="ARBA" id="ARBA00022989"/>
    </source>
</evidence>
<dbReference type="PANTHER" id="PTHR37422:SF21">
    <property type="entry name" value="EXOQ-LIKE PROTEIN"/>
    <property type="match status" value="1"/>
</dbReference>
<dbReference type="GO" id="GO:0016874">
    <property type="term" value="F:ligase activity"/>
    <property type="evidence" value="ECO:0007669"/>
    <property type="project" value="UniProtKB-KW"/>
</dbReference>
<keyword evidence="9" id="KW-0436">Ligase</keyword>
<feature type="transmembrane region" description="Helical" evidence="5">
    <location>
        <begin position="236"/>
        <end position="252"/>
    </location>
</feature>
<dbReference type="Proteomes" id="UP000245362">
    <property type="component" value="Unassembled WGS sequence"/>
</dbReference>
<feature type="transmembrane region" description="Helical" evidence="5">
    <location>
        <begin position="107"/>
        <end position="125"/>
    </location>
</feature>
<dbReference type="GO" id="GO:0016020">
    <property type="term" value="C:membrane"/>
    <property type="evidence" value="ECO:0007669"/>
    <property type="project" value="UniProtKB-SubCell"/>
</dbReference>
<feature type="domain" description="O-antigen ligase-related" evidence="6">
    <location>
        <begin position="225"/>
        <end position="366"/>
    </location>
</feature>
<comment type="subcellular location">
    <subcellularLocation>
        <location evidence="1">Membrane</location>
        <topology evidence="1">Multi-pass membrane protein</topology>
    </subcellularLocation>
</comment>
<evidence type="ECO:0000313" key="10">
    <source>
        <dbReference type="Proteomes" id="UP000245362"/>
    </source>
</evidence>
<keyword evidence="4 5" id="KW-0472">Membrane</keyword>
<evidence type="ECO:0000313" key="9">
    <source>
        <dbReference type="EMBL" id="PWI32030.1"/>
    </source>
</evidence>
<dbReference type="InterPro" id="IPR021797">
    <property type="entry name" value="Wzy_C_2"/>
</dbReference>
<evidence type="ECO:0000259" key="7">
    <source>
        <dbReference type="Pfam" id="PF11846"/>
    </source>
</evidence>
<feature type="transmembrane region" description="Helical" evidence="5">
    <location>
        <begin position="407"/>
        <end position="425"/>
    </location>
</feature>
<keyword evidence="2 5" id="KW-0812">Transmembrane</keyword>
<dbReference type="EMBL" id="QFWT01000012">
    <property type="protein sequence ID" value="PWI32030.1"/>
    <property type="molecule type" value="Genomic_DNA"/>
</dbReference>
<feature type="transmembrane region" description="Helical" evidence="5">
    <location>
        <begin position="446"/>
        <end position="469"/>
    </location>
</feature>
<sequence>MAIIHVSGTQLEPKKVLAPLNRDFRSAFGFIFIIAMHFFMNNPGGYGISISFNATSWIGIALAMGIGLIQMARNQKVRFSKLTIGLLVSCLLMTLPVLYTNAVPNAVMPRLSGLWSGFLLFLFLQQFHLSNKYKQQLLWLIVIATLIESAFGYVQFFFLPPDNIFDFDVTADRPYGIFQQPNVMASFLATGLVLSGYLLARQQKKYGRKLSHISLLYLVPLITVPLLVILASRTGWLGALLGVLTIFPYLYRFSTRKRLFGWSLSILFGLASAIVILNTSDQASDMVTQKANLQGARPMIYSQTLDMLIEKPFTGYGYGRFEAAYTLYTARQHQLNSTYPAGMQTLTHPHNELLFWGVEGGALPLLGIFLAASFVLLKIISARQGTRLAMLGLFIPITLHSQLEYPFYHSVIHWIIFIIFIFWVDQRTAKYYFSPFSNMTRVVMKTTGGILPLLVTAYMLTALQSNYVLTRFEKATTRDPNGLSTVSNPFAWKTRLDWDIYSTSLAVGLKNSDPNLITPYVEWSQKVIKQKPRVLLYSNLILAYLAIGEQSKAEQIQAEAEFLFPDYDLTDLEVNIWPEEKSKAKPVTEKTVEGLETRD</sequence>
<feature type="transmembrane region" description="Helical" evidence="5">
    <location>
        <begin position="353"/>
        <end position="377"/>
    </location>
</feature>
<protein>
    <submittedName>
        <fullName evidence="9">Ligase</fullName>
    </submittedName>
</protein>
<feature type="domain" description="Protein glycosylation ligase" evidence="8">
    <location>
        <begin position="174"/>
        <end position="199"/>
    </location>
</feature>
<gene>
    <name evidence="9" type="ORF">DI392_17780</name>
</gene>
<dbReference type="InterPro" id="IPR031726">
    <property type="entry name" value="PglL_A"/>
</dbReference>
<accession>A0A2U3B5F9</accession>
<dbReference type="OrthoDB" id="5596698at2"/>
<evidence type="ECO:0000256" key="5">
    <source>
        <dbReference type="SAM" id="Phobius"/>
    </source>
</evidence>